<evidence type="ECO:0000313" key="2">
    <source>
        <dbReference type="EMBL" id="GIZ04980.1"/>
    </source>
</evidence>
<gene>
    <name evidence="2" type="ORF">CEXT_739521</name>
</gene>
<accession>A0AAV4YD35</accession>
<dbReference type="Proteomes" id="UP001054945">
    <property type="component" value="Unassembled WGS sequence"/>
</dbReference>
<dbReference type="EMBL" id="BPLR01019180">
    <property type="protein sequence ID" value="GIZ04980.1"/>
    <property type="molecule type" value="Genomic_DNA"/>
</dbReference>
<proteinExistence type="predicted"/>
<keyword evidence="3" id="KW-1185">Reference proteome</keyword>
<protein>
    <submittedName>
        <fullName evidence="2">Uncharacterized protein</fullName>
    </submittedName>
</protein>
<reference evidence="2 3" key="1">
    <citation type="submission" date="2021-06" db="EMBL/GenBank/DDBJ databases">
        <title>Caerostris extrusa draft genome.</title>
        <authorList>
            <person name="Kono N."/>
            <person name="Arakawa K."/>
        </authorList>
    </citation>
    <scope>NUCLEOTIDE SEQUENCE [LARGE SCALE GENOMIC DNA]</scope>
</reference>
<comment type="caution">
    <text evidence="2">The sequence shown here is derived from an EMBL/GenBank/DDBJ whole genome shotgun (WGS) entry which is preliminary data.</text>
</comment>
<dbReference type="AlphaFoldDB" id="A0AAV4YD35"/>
<sequence>MVSTPPPVVMDEFLCNHITDIVKIIEFKSKLIADWFRLLECNSDPSLALQYDQTYNASKNEMSALCVKLGISHNEVPLSITDLKNCIEYFHVAKHTNATPAPKINNSNQPLYPEREVRKRSLDADGFRVLLKHLIRRTTASTTDSSTTLPSGSRNNLSNNIDTTEEAPEQ</sequence>
<organism evidence="2 3">
    <name type="scientific">Caerostris extrusa</name>
    <name type="common">Bark spider</name>
    <name type="synonym">Caerostris bankana</name>
    <dbReference type="NCBI Taxonomy" id="172846"/>
    <lineage>
        <taxon>Eukaryota</taxon>
        <taxon>Metazoa</taxon>
        <taxon>Ecdysozoa</taxon>
        <taxon>Arthropoda</taxon>
        <taxon>Chelicerata</taxon>
        <taxon>Arachnida</taxon>
        <taxon>Araneae</taxon>
        <taxon>Araneomorphae</taxon>
        <taxon>Entelegynae</taxon>
        <taxon>Araneoidea</taxon>
        <taxon>Araneidae</taxon>
        <taxon>Caerostris</taxon>
    </lineage>
</organism>
<evidence type="ECO:0000256" key="1">
    <source>
        <dbReference type="SAM" id="MobiDB-lite"/>
    </source>
</evidence>
<feature type="region of interest" description="Disordered" evidence="1">
    <location>
        <begin position="140"/>
        <end position="170"/>
    </location>
</feature>
<evidence type="ECO:0000313" key="3">
    <source>
        <dbReference type="Proteomes" id="UP001054945"/>
    </source>
</evidence>
<name>A0AAV4YD35_CAEEX</name>
<feature type="compositionally biased region" description="Low complexity" evidence="1">
    <location>
        <begin position="140"/>
        <end position="153"/>
    </location>
</feature>